<sequence>MNKQLQLLNKRSQLLNKRSQLLNKRSQLLNKQLQLLNKRSQLLNKQSQLLNKQSQLLNKQSQLLNKQLQLLRKLRERASYGERLPFCQGYPSAGSFSTWKAKEFLDAEKAAVCPVKLIRIKIADRAVNNIVRLVLTAILLVLVTACGSIGLLPTSELVQKAIALGLEQTQQKLSQQLDLDFQGFEIKRLAITQEEPLTIENLPAFHVRGTYDLIVKLPKRRLTQPKKPFDVYLQIQQEGKTWRSLIPEKGSKDTQSIWRSYLIQ</sequence>
<dbReference type="EMBL" id="BDUD01000001">
    <property type="protein sequence ID" value="GBG20548.1"/>
    <property type="molecule type" value="Genomic_DNA"/>
</dbReference>
<reference evidence="3 4" key="1">
    <citation type="submission" date="2017-06" db="EMBL/GenBank/DDBJ databases">
        <title>Genome sequencing of cyanobaciteial culture collection at National Institute for Environmental Studies (NIES).</title>
        <authorList>
            <person name="Hirose Y."/>
            <person name="Shimura Y."/>
            <person name="Fujisawa T."/>
            <person name="Nakamura Y."/>
            <person name="Kawachi M."/>
        </authorList>
    </citation>
    <scope>NUCLEOTIDE SEQUENCE [LARGE SCALE GENOMIC DNA]</scope>
    <source>
        <strain evidence="3 4">NIES-4072</strain>
    </source>
</reference>
<dbReference type="AlphaFoldDB" id="A0A2R5FSU5"/>
<name>A0A2R5FSU5_NOSCO</name>
<evidence type="ECO:0000256" key="1">
    <source>
        <dbReference type="SAM" id="Coils"/>
    </source>
</evidence>
<keyword evidence="2" id="KW-0472">Membrane</keyword>
<keyword evidence="2" id="KW-0812">Transmembrane</keyword>
<keyword evidence="4" id="KW-1185">Reference proteome</keyword>
<evidence type="ECO:0000256" key="2">
    <source>
        <dbReference type="SAM" id="Phobius"/>
    </source>
</evidence>
<comment type="caution">
    <text evidence="3">The sequence shown here is derived from an EMBL/GenBank/DDBJ whole genome shotgun (WGS) entry which is preliminary data.</text>
</comment>
<feature type="transmembrane region" description="Helical" evidence="2">
    <location>
        <begin position="130"/>
        <end position="152"/>
    </location>
</feature>
<gene>
    <name evidence="3" type="ORF">NIES4072_42290</name>
</gene>
<keyword evidence="1" id="KW-0175">Coiled coil</keyword>
<organism evidence="3 4">
    <name type="scientific">Nostoc commune NIES-4072</name>
    <dbReference type="NCBI Taxonomy" id="2005467"/>
    <lineage>
        <taxon>Bacteria</taxon>
        <taxon>Bacillati</taxon>
        <taxon>Cyanobacteriota</taxon>
        <taxon>Cyanophyceae</taxon>
        <taxon>Nostocales</taxon>
        <taxon>Nostocaceae</taxon>
        <taxon>Nostoc</taxon>
    </lineage>
</organism>
<dbReference type="Proteomes" id="UP000245124">
    <property type="component" value="Unassembled WGS sequence"/>
</dbReference>
<feature type="coiled-coil region" evidence="1">
    <location>
        <begin position="11"/>
        <end position="77"/>
    </location>
</feature>
<protein>
    <submittedName>
        <fullName evidence="3">Uncharacterized protein</fullName>
    </submittedName>
</protein>
<keyword evidence="2" id="KW-1133">Transmembrane helix</keyword>
<evidence type="ECO:0000313" key="4">
    <source>
        <dbReference type="Proteomes" id="UP000245124"/>
    </source>
</evidence>
<accession>A0A2R5FSU5</accession>
<proteinExistence type="predicted"/>
<evidence type="ECO:0000313" key="3">
    <source>
        <dbReference type="EMBL" id="GBG20548.1"/>
    </source>
</evidence>